<gene>
    <name evidence="6" type="ORF">ACFQ5P_14130</name>
</gene>
<dbReference type="GO" id="GO:0016757">
    <property type="term" value="F:glycosyltransferase activity"/>
    <property type="evidence" value="ECO:0007669"/>
    <property type="project" value="UniProtKB-KW"/>
</dbReference>
<keyword evidence="2 6" id="KW-0328">Glycosyltransferase</keyword>
<dbReference type="PANTHER" id="PTHR43179">
    <property type="entry name" value="RHAMNOSYLTRANSFERASE WBBL"/>
    <property type="match status" value="1"/>
</dbReference>
<dbReference type="RefSeq" id="WP_131572725.1">
    <property type="nucleotide sequence ID" value="NZ_CBCSAJ010000014.1"/>
</dbReference>
<comment type="similarity">
    <text evidence="1">Belongs to the glycosyltransferase 2 family.</text>
</comment>
<keyword evidence="7" id="KW-1185">Reference proteome</keyword>
<dbReference type="Proteomes" id="UP001597302">
    <property type="component" value="Unassembled WGS sequence"/>
</dbReference>
<dbReference type="PANTHER" id="PTHR43179:SF12">
    <property type="entry name" value="GALACTOFURANOSYLTRANSFERASE GLFT2"/>
    <property type="match status" value="1"/>
</dbReference>
<accession>A0ABW4E1S6</accession>
<dbReference type="EC" id="2.4.-.-" evidence="6"/>
<evidence type="ECO:0000256" key="3">
    <source>
        <dbReference type="ARBA" id="ARBA00022679"/>
    </source>
</evidence>
<sequence>MTTVSALTIACGREAHLKNIIRGFQAQTHPPIELIIGVMQDSDYTDLPATDFPIRQIRVTEDELPLSAARNAVADAAQGEVLVFVDVDCLPDPGFIASYLARMGGERGLFMGEVLYLPDGATGAGLDFDRFAAIGVRHSDRQGPPERIERCPDYRCFWSLNFAMHRADWQAGPGFDEQFTGYGGEDTDFGRALSEQGIPIWWIRGGRVYHQYHPHCMPPVHHLHSVLRNTEIFASKWGHRTMEHWLYAFQLMGLIRNTPAGLELLREPGPADLALCEQQTHMPYANSRRVIDHLHQIEAERRATPEPAPAADSAADLRAAQNSLLMPAAE</sequence>
<evidence type="ECO:0000256" key="1">
    <source>
        <dbReference type="ARBA" id="ARBA00006739"/>
    </source>
</evidence>
<dbReference type="InterPro" id="IPR027791">
    <property type="entry name" value="Galactosyl_T_C"/>
</dbReference>
<dbReference type="InterPro" id="IPR001173">
    <property type="entry name" value="Glyco_trans_2-like"/>
</dbReference>
<comment type="caution">
    <text evidence="6">The sequence shown here is derived from an EMBL/GenBank/DDBJ whole genome shotgun (WGS) entry which is preliminary data.</text>
</comment>
<evidence type="ECO:0000259" key="4">
    <source>
        <dbReference type="Pfam" id="PF00535"/>
    </source>
</evidence>
<reference evidence="7" key="1">
    <citation type="journal article" date="2019" name="Int. J. Syst. Evol. Microbiol.">
        <title>The Global Catalogue of Microorganisms (GCM) 10K type strain sequencing project: providing services to taxonomists for standard genome sequencing and annotation.</title>
        <authorList>
            <consortium name="The Broad Institute Genomics Platform"/>
            <consortium name="The Broad Institute Genome Sequencing Center for Infectious Disease"/>
            <person name="Wu L."/>
            <person name="Ma J."/>
        </authorList>
    </citation>
    <scope>NUCLEOTIDE SEQUENCE [LARGE SCALE GENOMIC DNA]</scope>
    <source>
        <strain evidence="7">CCM 8875</strain>
    </source>
</reference>
<proteinExistence type="inferred from homology"/>
<dbReference type="SUPFAM" id="SSF53448">
    <property type="entry name" value="Nucleotide-diphospho-sugar transferases"/>
    <property type="match status" value="1"/>
</dbReference>
<protein>
    <submittedName>
        <fullName evidence="6">Glycosyltransferase family 2 protein</fullName>
        <ecNumber evidence="6">2.4.-.-</ecNumber>
    </submittedName>
</protein>
<feature type="domain" description="Galactosyltransferase C-terminal" evidence="5">
    <location>
        <begin position="153"/>
        <end position="213"/>
    </location>
</feature>
<evidence type="ECO:0000259" key="5">
    <source>
        <dbReference type="Pfam" id="PF02709"/>
    </source>
</evidence>
<organism evidence="6 7">
    <name type="scientific">Paracoccus nototheniae</name>
    <dbReference type="NCBI Taxonomy" id="2489002"/>
    <lineage>
        <taxon>Bacteria</taxon>
        <taxon>Pseudomonadati</taxon>
        <taxon>Pseudomonadota</taxon>
        <taxon>Alphaproteobacteria</taxon>
        <taxon>Rhodobacterales</taxon>
        <taxon>Paracoccaceae</taxon>
        <taxon>Paracoccus</taxon>
    </lineage>
</organism>
<dbReference type="Pfam" id="PF02709">
    <property type="entry name" value="Glyco_transf_7C"/>
    <property type="match status" value="1"/>
</dbReference>
<evidence type="ECO:0000313" key="6">
    <source>
        <dbReference type="EMBL" id="MFD1482430.1"/>
    </source>
</evidence>
<name>A0ABW4E1S6_9RHOB</name>
<dbReference type="InterPro" id="IPR029044">
    <property type="entry name" value="Nucleotide-diphossugar_trans"/>
</dbReference>
<keyword evidence="3 6" id="KW-0808">Transferase</keyword>
<evidence type="ECO:0000256" key="2">
    <source>
        <dbReference type="ARBA" id="ARBA00022676"/>
    </source>
</evidence>
<dbReference type="EMBL" id="JBHTOQ010000028">
    <property type="protein sequence ID" value="MFD1482430.1"/>
    <property type="molecule type" value="Genomic_DNA"/>
</dbReference>
<evidence type="ECO:0000313" key="7">
    <source>
        <dbReference type="Proteomes" id="UP001597302"/>
    </source>
</evidence>
<dbReference type="Pfam" id="PF00535">
    <property type="entry name" value="Glycos_transf_2"/>
    <property type="match status" value="1"/>
</dbReference>
<feature type="domain" description="Glycosyltransferase 2-like" evidence="4">
    <location>
        <begin position="5"/>
        <end position="113"/>
    </location>
</feature>
<dbReference type="Gene3D" id="3.90.550.10">
    <property type="entry name" value="Spore Coat Polysaccharide Biosynthesis Protein SpsA, Chain A"/>
    <property type="match status" value="1"/>
</dbReference>